<organism evidence="2 3">
    <name type="scientific">Gulo gulo</name>
    <name type="common">Wolverine</name>
    <name type="synonym">Gluton</name>
    <dbReference type="NCBI Taxonomy" id="48420"/>
    <lineage>
        <taxon>Eukaryota</taxon>
        <taxon>Metazoa</taxon>
        <taxon>Chordata</taxon>
        <taxon>Craniata</taxon>
        <taxon>Vertebrata</taxon>
        <taxon>Euteleostomi</taxon>
        <taxon>Mammalia</taxon>
        <taxon>Eutheria</taxon>
        <taxon>Laurasiatheria</taxon>
        <taxon>Carnivora</taxon>
        <taxon>Caniformia</taxon>
        <taxon>Musteloidea</taxon>
        <taxon>Mustelidae</taxon>
        <taxon>Guloninae</taxon>
        <taxon>Gulo</taxon>
    </lineage>
</organism>
<keyword evidence="3" id="KW-1185">Reference proteome</keyword>
<comment type="caution">
    <text evidence="2">The sequence shown here is derived from an EMBL/GenBank/DDBJ whole genome shotgun (WGS) entry which is preliminary data.</text>
</comment>
<evidence type="ECO:0000313" key="2">
    <source>
        <dbReference type="EMBL" id="VCX04316.1"/>
    </source>
</evidence>
<feature type="region of interest" description="Disordered" evidence="1">
    <location>
        <begin position="1"/>
        <end position="25"/>
    </location>
</feature>
<reference evidence="2 3" key="1">
    <citation type="submission" date="2018-10" db="EMBL/GenBank/DDBJ databases">
        <authorList>
            <person name="Ekblom R."/>
            <person name="Jareborg N."/>
        </authorList>
    </citation>
    <scope>NUCLEOTIDE SEQUENCE [LARGE SCALE GENOMIC DNA]</scope>
    <source>
        <tissue evidence="2">Muscle</tissue>
    </source>
</reference>
<name>A0A9X9LYT6_GULGU</name>
<feature type="non-terminal residue" evidence="2">
    <location>
        <position position="1"/>
    </location>
</feature>
<dbReference type="Proteomes" id="UP000269945">
    <property type="component" value="Unassembled WGS sequence"/>
</dbReference>
<evidence type="ECO:0000256" key="1">
    <source>
        <dbReference type="SAM" id="MobiDB-lite"/>
    </source>
</evidence>
<accession>A0A9X9LYT6</accession>
<dbReference type="EMBL" id="CYRY02030053">
    <property type="protein sequence ID" value="VCX04316.1"/>
    <property type="molecule type" value="Genomic_DNA"/>
</dbReference>
<gene>
    <name evidence="2" type="ORF">BN2614_LOCUS1</name>
</gene>
<dbReference type="AlphaFoldDB" id="A0A9X9LYT6"/>
<protein>
    <submittedName>
        <fullName evidence="2">Uncharacterized protein</fullName>
    </submittedName>
</protein>
<evidence type="ECO:0000313" key="3">
    <source>
        <dbReference type="Proteomes" id="UP000269945"/>
    </source>
</evidence>
<sequence length="53" mass="5790">DPVWGSSPQPGPRESHASPTEAGRCPRLHPCKVCVKHFSNSLLFGTWLNPGFC</sequence>
<proteinExistence type="predicted"/>